<gene>
    <name evidence="1" type="ORF">GCM10009850_043780</name>
</gene>
<comment type="caution">
    <text evidence="1">The sequence shown here is derived from an EMBL/GenBank/DDBJ whole genome shotgun (WGS) entry which is preliminary data.</text>
</comment>
<evidence type="ECO:0000313" key="2">
    <source>
        <dbReference type="Proteomes" id="UP001499843"/>
    </source>
</evidence>
<protein>
    <submittedName>
        <fullName evidence="1">Uncharacterized protein</fullName>
    </submittedName>
</protein>
<reference evidence="1 2" key="1">
    <citation type="journal article" date="2019" name="Int. J. Syst. Evol. Microbiol.">
        <title>The Global Catalogue of Microorganisms (GCM) 10K type strain sequencing project: providing services to taxonomists for standard genome sequencing and annotation.</title>
        <authorList>
            <consortium name="The Broad Institute Genomics Platform"/>
            <consortium name="The Broad Institute Genome Sequencing Center for Infectious Disease"/>
            <person name="Wu L."/>
            <person name="Ma J."/>
        </authorList>
    </citation>
    <scope>NUCLEOTIDE SEQUENCE [LARGE SCALE GENOMIC DNA]</scope>
    <source>
        <strain evidence="1 2">JCM 16114</strain>
    </source>
</reference>
<dbReference type="EMBL" id="BAAAQX010000010">
    <property type="protein sequence ID" value="GAA2208920.1"/>
    <property type="molecule type" value="Genomic_DNA"/>
</dbReference>
<keyword evidence="2" id="KW-1185">Reference proteome</keyword>
<dbReference type="Proteomes" id="UP001499843">
    <property type="component" value="Unassembled WGS sequence"/>
</dbReference>
<name>A0ABN3CI28_9ACTN</name>
<accession>A0ABN3CI28</accession>
<sequence>MPPTEASHSEDQGASFWFDSGAGARLREAATRASAASRVEQAMRLLSRPDGEREAGTAAIITDDVTDAWTPEAAGLFLDEAARQWTYCHSKLSFILRCRLDAGHTLTPEQVAGVRRVALVGWRREVVLAPLVEQIRSPLLNPGEPWADRILSEELDETWTALLEHALTASGSKSSARWARTAGALLERAGAETARARLTGWLSLVGRPRSLPLDGGYEH</sequence>
<evidence type="ECO:0000313" key="1">
    <source>
        <dbReference type="EMBL" id="GAA2208920.1"/>
    </source>
</evidence>
<organism evidence="1 2">
    <name type="scientific">Nonomuraea monospora</name>
    <dbReference type="NCBI Taxonomy" id="568818"/>
    <lineage>
        <taxon>Bacteria</taxon>
        <taxon>Bacillati</taxon>
        <taxon>Actinomycetota</taxon>
        <taxon>Actinomycetes</taxon>
        <taxon>Streptosporangiales</taxon>
        <taxon>Streptosporangiaceae</taxon>
        <taxon>Nonomuraea</taxon>
    </lineage>
</organism>
<proteinExistence type="predicted"/>